<evidence type="ECO:0000256" key="4">
    <source>
        <dbReference type="ARBA" id="ARBA00023136"/>
    </source>
</evidence>
<keyword evidence="3" id="KW-0808">Transferase</keyword>
<evidence type="ECO:0000313" key="6">
    <source>
        <dbReference type="EMBL" id="QHT95719.1"/>
    </source>
</evidence>
<dbReference type="PANTHER" id="PTHR31042:SF145">
    <property type="entry name" value="CORE-2_I-BRANCHING BETA-1,6-N-ACETYLGLUCOSAMINYLTRANSFERASE FAMILY PROTEIN"/>
    <property type="match status" value="1"/>
</dbReference>
<accession>A0A6C0ISH7</accession>
<evidence type="ECO:0000256" key="1">
    <source>
        <dbReference type="ARBA" id="ARBA00004606"/>
    </source>
</evidence>
<protein>
    <recommendedName>
        <fullName evidence="7">Core-2/I-Branching enzyme</fullName>
    </recommendedName>
</protein>
<proteinExistence type="predicted"/>
<dbReference type="Pfam" id="PF02485">
    <property type="entry name" value="Branch"/>
    <property type="match status" value="1"/>
</dbReference>
<evidence type="ECO:0000256" key="5">
    <source>
        <dbReference type="ARBA" id="ARBA00023180"/>
    </source>
</evidence>
<dbReference type="GO" id="GO:0016020">
    <property type="term" value="C:membrane"/>
    <property type="evidence" value="ECO:0007669"/>
    <property type="project" value="UniProtKB-SubCell"/>
</dbReference>
<keyword evidence="4" id="KW-0472">Membrane</keyword>
<dbReference type="AlphaFoldDB" id="A0A6C0ISH7"/>
<evidence type="ECO:0000256" key="3">
    <source>
        <dbReference type="ARBA" id="ARBA00022679"/>
    </source>
</evidence>
<evidence type="ECO:0008006" key="7">
    <source>
        <dbReference type="Google" id="ProtNLM"/>
    </source>
</evidence>
<dbReference type="InterPro" id="IPR003406">
    <property type="entry name" value="Glyco_trans_14"/>
</dbReference>
<dbReference type="PANTHER" id="PTHR31042">
    <property type="entry name" value="CORE-2/I-BRANCHING BETA-1,6-N-ACETYLGLUCOSAMINYLTRANSFERASE FAMILY PROTEIN-RELATED"/>
    <property type="match status" value="1"/>
</dbReference>
<dbReference type="InterPro" id="IPR044174">
    <property type="entry name" value="BC10-like"/>
</dbReference>
<comment type="subcellular location">
    <subcellularLocation>
        <location evidence="1">Membrane</location>
        <topology evidence="1">Single-pass type II membrane protein</topology>
    </subcellularLocation>
</comment>
<sequence>MKKIAFCFLIYDSINCEELWNIFFKNVDINKYSIYIHYKTNKQLKYFEKYKLNNCIETKYEDQTIPKAYNVLFKQAYKDSNNYKFIIISGSCIPFKSFNFIYNKLTQDDKGYFNVCPKEQCFPNCEPLLDHISKKYISKSHNWFILNRKLVENLCINKDEILDTQFKNIYAPAEYYYITYINLLKLDNEIITTLNESNNSTTFTNWVGVNYKFPCYRSLKNYNSISSEEIEHLLHSECLFGRKFTRESIMCFINKTYIDAISSN</sequence>
<keyword evidence="2" id="KW-0328">Glycosyltransferase</keyword>
<dbReference type="GO" id="GO:0016757">
    <property type="term" value="F:glycosyltransferase activity"/>
    <property type="evidence" value="ECO:0007669"/>
    <property type="project" value="UniProtKB-KW"/>
</dbReference>
<organism evidence="6">
    <name type="scientific">viral metagenome</name>
    <dbReference type="NCBI Taxonomy" id="1070528"/>
    <lineage>
        <taxon>unclassified sequences</taxon>
        <taxon>metagenomes</taxon>
        <taxon>organismal metagenomes</taxon>
    </lineage>
</organism>
<evidence type="ECO:0000256" key="2">
    <source>
        <dbReference type="ARBA" id="ARBA00022676"/>
    </source>
</evidence>
<dbReference type="EMBL" id="MN740245">
    <property type="protein sequence ID" value="QHT95719.1"/>
    <property type="molecule type" value="Genomic_DNA"/>
</dbReference>
<reference evidence="6" key="1">
    <citation type="journal article" date="2020" name="Nature">
        <title>Giant virus diversity and host interactions through global metagenomics.</title>
        <authorList>
            <person name="Schulz F."/>
            <person name="Roux S."/>
            <person name="Paez-Espino D."/>
            <person name="Jungbluth S."/>
            <person name="Walsh D.A."/>
            <person name="Denef V.J."/>
            <person name="McMahon K.D."/>
            <person name="Konstantinidis K.T."/>
            <person name="Eloe-Fadrosh E.A."/>
            <person name="Kyrpides N.C."/>
            <person name="Woyke T."/>
        </authorList>
    </citation>
    <scope>NUCLEOTIDE SEQUENCE</scope>
    <source>
        <strain evidence="6">GVMAG-M-3300024301-20</strain>
    </source>
</reference>
<name>A0A6C0ISH7_9ZZZZ</name>
<keyword evidence="5" id="KW-0325">Glycoprotein</keyword>